<sequence>MGGLSFFIFRQPTTTGELYQSETLVDFEKPEYGFSLKYPENFVYRESDYDGQDYYKNLYGTAFFRENQYFPTEDRYVGFAQFTVLVNRIDDNLTAEEWVEELFDPILTISKDFVTVGDNTYYRVLEQGEIDHYTHFVKGDDDLLYGISTPRYSEISQYEYLLKNFSYQ</sequence>
<comment type="caution">
    <text evidence="1">The sequence shown here is derived from an EMBL/GenBank/DDBJ whole genome shotgun (WGS) entry which is preliminary data.</text>
</comment>
<dbReference type="Proteomes" id="UP000228635">
    <property type="component" value="Unassembled WGS sequence"/>
</dbReference>
<name>A0A2M6WIN0_9BACT</name>
<proteinExistence type="predicted"/>
<gene>
    <name evidence="1" type="ORF">COU08_01415</name>
</gene>
<organism evidence="1 2">
    <name type="scientific">Candidatus Harrisonbacteria bacterium CG10_big_fil_rev_8_21_14_0_10_42_17</name>
    <dbReference type="NCBI Taxonomy" id="1974584"/>
    <lineage>
        <taxon>Bacteria</taxon>
        <taxon>Candidatus Harrisoniibacteriota</taxon>
    </lineage>
</organism>
<accession>A0A2M6WIN0</accession>
<dbReference type="AlphaFoldDB" id="A0A2M6WIN0"/>
<reference evidence="2" key="1">
    <citation type="submission" date="2017-09" db="EMBL/GenBank/DDBJ databases">
        <title>Depth-based differentiation of microbial function through sediment-hosted aquifers and enrichment of novel symbionts in the deep terrestrial subsurface.</title>
        <authorList>
            <person name="Probst A.J."/>
            <person name="Ladd B."/>
            <person name="Jarett J.K."/>
            <person name="Geller-Mcgrath D.E."/>
            <person name="Sieber C.M.K."/>
            <person name="Emerson J.B."/>
            <person name="Anantharaman K."/>
            <person name="Thomas B.C."/>
            <person name="Malmstrom R."/>
            <person name="Stieglmeier M."/>
            <person name="Klingl A."/>
            <person name="Woyke T."/>
            <person name="Ryan C.M."/>
            <person name="Banfield J.F."/>
        </authorList>
    </citation>
    <scope>NUCLEOTIDE SEQUENCE [LARGE SCALE GENOMIC DNA]</scope>
</reference>
<dbReference type="EMBL" id="PFBA01000013">
    <property type="protein sequence ID" value="PIT92636.1"/>
    <property type="molecule type" value="Genomic_DNA"/>
</dbReference>
<evidence type="ECO:0000313" key="1">
    <source>
        <dbReference type="EMBL" id="PIT92636.1"/>
    </source>
</evidence>
<evidence type="ECO:0000313" key="2">
    <source>
        <dbReference type="Proteomes" id="UP000228635"/>
    </source>
</evidence>
<protein>
    <submittedName>
        <fullName evidence="1">Uncharacterized protein</fullName>
    </submittedName>
</protein>